<reference evidence="1 2" key="1">
    <citation type="submission" date="2021-06" db="EMBL/GenBank/DDBJ databases">
        <title>Caerostris darwini draft genome.</title>
        <authorList>
            <person name="Kono N."/>
            <person name="Arakawa K."/>
        </authorList>
    </citation>
    <scope>NUCLEOTIDE SEQUENCE [LARGE SCALE GENOMIC DNA]</scope>
</reference>
<dbReference type="Proteomes" id="UP001054837">
    <property type="component" value="Unassembled WGS sequence"/>
</dbReference>
<organism evidence="1 2">
    <name type="scientific">Caerostris darwini</name>
    <dbReference type="NCBI Taxonomy" id="1538125"/>
    <lineage>
        <taxon>Eukaryota</taxon>
        <taxon>Metazoa</taxon>
        <taxon>Ecdysozoa</taxon>
        <taxon>Arthropoda</taxon>
        <taxon>Chelicerata</taxon>
        <taxon>Arachnida</taxon>
        <taxon>Araneae</taxon>
        <taxon>Araneomorphae</taxon>
        <taxon>Entelegynae</taxon>
        <taxon>Araneoidea</taxon>
        <taxon>Araneidae</taxon>
        <taxon>Caerostris</taxon>
    </lineage>
</organism>
<comment type="caution">
    <text evidence="1">The sequence shown here is derived from an EMBL/GenBank/DDBJ whole genome shotgun (WGS) entry which is preliminary data.</text>
</comment>
<gene>
    <name evidence="1" type="ORF">CDAR_192341</name>
</gene>
<dbReference type="EMBL" id="BPLQ01015489">
    <property type="protein sequence ID" value="GIY88410.1"/>
    <property type="molecule type" value="Genomic_DNA"/>
</dbReference>
<protein>
    <submittedName>
        <fullName evidence="1">Uncharacterized protein</fullName>
    </submittedName>
</protein>
<evidence type="ECO:0000313" key="2">
    <source>
        <dbReference type="Proteomes" id="UP001054837"/>
    </source>
</evidence>
<proteinExistence type="predicted"/>
<keyword evidence="2" id="KW-1185">Reference proteome</keyword>
<evidence type="ECO:0000313" key="1">
    <source>
        <dbReference type="EMBL" id="GIY88410.1"/>
    </source>
</evidence>
<dbReference type="AlphaFoldDB" id="A0AAV4X322"/>
<accession>A0AAV4X322</accession>
<name>A0AAV4X322_9ARAC</name>
<sequence length="103" mass="11296">MKSRPPNLMINRSGGLSFHNARLKSQSAKCGSGTTRRRLGLDEECKALSHRELSPKSCGINCSLGNSRLTVHFAREFRNSIPDGSCTAAPLGSKLFTLLWHLL</sequence>